<keyword evidence="1" id="KW-0732">Signal</keyword>
<feature type="chain" id="PRO_5019511390" evidence="1">
    <location>
        <begin position="18"/>
        <end position="65"/>
    </location>
</feature>
<proteinExistence type="predicted"/>
<gene>
    <name evidence="2" type="ORF">GcM3_c21043o53</name>
</gene>
<dbReference type="AlphaFoldDB" id="A0A420IMC3"/>
<evidence type="ECO:0000313" key="2">
    <source>
        <dbReference type="EMBL" id="RKF75673.1"/>
    </source>
</evidence>
<dbReference type="EMBL" id="MCBQ01008361">
    <property type="protein sequence ID" value="RKF75673.1"/>
    <property type="molecule type" value="Genomic_DNA"/>
</dbReference>
<evidence type="ECO:0000256" key="1">
    <source>
        <dbReference type="SAM" id="SignalP"/>
    </source>
</evidence>
<keyword evidence="3" id="KW-1185">Reference proteome</keyword>
<sequence>MFCVCTAKISCFLSSMAELFFCGGKNEIWQAQYILYPYRDSFRRVTLGWSLRDCVLRWSLCIGDF</sequence>
<evidence type="ECO:0000313" key="3">
    <source>
        <dbReference type="Proteomes" id="UP000283383"/>
    </source>
</evidence>
<reference evidence="2 3" key="1">
    <citation type="journal article" date="2018" name="BMC Genomics">
        <title>Comparative genome analyses reveal sequence features reflecting distinct modes of host-adaptation between dicot and monocot powdery mildew.</title>
        <authorList>
            <person name="Wu Y."/>
            <person name="Ma X."/>
            <person name="Pan Z."/>
            <person name="Kale S.D."/>
            <person name="Song Y."/>
            <person name="King H."/>
            <person name="Zhang Q."/>
            <person name="Presley C."/>
            <person name="Deng X."/>
            <person name="Wei C.I."/>
            <person name="Xiao S."/>
        </authorList>
    </citation>
    <scope>NUCLEOTIDE SEQUENCE [LARGE SCALE GENOMIC DNA]</scope>
    <source>
        <strain evidence="2">UMSG3</strain>
    </source>
</reference>
<name>A0A420IMC3_9PEZI</name>
<protein>
    <submittedName>
        <fullName evidence="2">Uncharacterized protein</fullName>
    </submittedName>
</protein>
<organism evidence="2 3">
    <name type="scientific">Golovinomyces cichoracearum</name>
    <dbReference type="NCBI Taxonomy" id="62708"/>
    <lineage>
        <taxon>Eukaryota</taxon>
        <taxon>Fungi</taxon>
        <taxon>Dikarya</taxon>
        <taxon>Ascomycota</taxon>
        <taxon>Pezizomycotina</taxon>
        <taxon>Leotiomycetes</taxon>
        <taxon>Erysiphales</taxon>
        <taxon>Erysiphaceae</taxon>
        <taxon>Golovinomyces</taxon>
    </lineage>
</organism>
<accession>A0A420IMC3</accession>
<comment type="caution">
    <text evidence="2">The sequence shown here is derived from an EMBL/GenBank/DDBJ whole genome shotgun (WGS) entry which is preliminary data.</text>
</comment>
<feature type="signal peptide" evidence="1">
    <location>
        <begin position="1"/>
        <end position="17"/>
    </location>
</feature>
<dbReference type="Proteomes" id="UP000283383">
    <property type="component" value="Unassembled WGS sequence"/>
</dbReference>